<proteinExistence type="predicted"/>
<evidence type="ECO:0000313" key="2">
    <source>
        <dbReference type="EMBL" id="KAK9089334.1"/>
    </source>
</evidence>
<name>A0AAP0EIB1_9MAGN</name>
<evidence type="ECO:0000256" key="1">
    <source>
        <dbReference type="SAM" id="MobiDB-lite"/>
    </source>
</evidence>
<dbReference type="EMBL" id="JBBNAG010000012">
    <property type="protein sequence ID" value="KAK9089334.1"/>
    <property type="molecule type" value="Genomic_DNA"/>
</dbReference>
<sequence length="94" mass="10879">MDSGVADEAVGSVEDHTHTQRPPNLLTNDKSSKGVRAGDWRRMQFNCGAAQGRAKQQERFREPDRKPRKASGFFRRRRAVFRCSEWRVPAEHIR</sequence>
<feature type="compositionally biased region" description="Basic and acidic residues" evidence="1">
    <location>
        <begin position="30"/>
        <end position="42"/>
    </location>
</feature>
<dbReference type="Proteomes" id="UP001419268">
    <property type="component" value="Unassembled WGS sequence"/>
</dbReference>
<feature type="region of interest" description="Disordered" evidence="1">
    <location>
        <begin position="1"/>
        <end position="71"/>
    </location>
</feature>
<reference evidence="2 3" key="1">
    <citation type="submission" date="2024-01" db="EMBL/GenBank/DDBJ databases">
        <title>Genome assemblies of Stephania.</title>
        <authorList>
            <person name="Yang L."/>
        </authorList>
    </citation>
    <scope>NUCLEOTIDE SEQUENCE [LARGE SCALE GENOMIC DNA]</scope>
    <source>
        <strain evidence="2">JXDWG</strain>
        <tissue evidence="2">Leaf</tissue>
    </source>
</reference>
<protein>
    <submittedName>
        <fullName evidence="2">Uncharacterized protein</fullName>
    </submittedName>
</protein>
<comment type="caution">
    <text evidence="2">The sequence shown here is derived from an EMBL/GenBank/DDBJ whole genome shotgun (WGS) entry which is preliminary data.</text>
</comment>
<dbReference type="AlphaFoldDB" id="A0AAP0EIB1"/>
<organism evidence="2 3">
    <name type="scientific">Stephania cephalantha</name>
    <dbReference type="NCBI Taxonomy" id="152367"/>
    <lineage>
        <taxon>Eukaryota</taxon>
        <taxon>Viridiplantae</taxon>
        <taxon>Streptophyta</taxon>
        <taxon>Embryophyta</taxon>
        <taxon>Tracheophyta</taxon>
        <taxon>Spermatophyta</taxon>
        <taxon>Magnoliopsida</taxon>
        <taxon>Ranunculales</taxon>
        <taxon>Menispermaceae</taxon>
        <taxon>Menispermoideae</taxon>
        <taxon>Cissampelideae</taxon>
        <taxon>Stephania</taxon>
    </lineage>
</organism>
<feature type="compositionally biased region" description="Basic and acidic residues" evidence="1">
    <location>
        <begin position="55"/>
        <end position="65"/>
    </location>
</feature>
<accession>A0AAP0EIB1</accession>
<gene>
    <name evidence="2" type="ORF">Scep_028416</name>
</gene>
<evidence type="ECO:0000313" key="3">
    <source>
        <dbReference type="Proteomes" id="UP001419268"/>
    </source>
</evidence>
<keyword evidence="3" id="KW-1185">Reference proteome</keyword>
<feature type="compositionally biased region" description="Polar residues" evidence="1">
    <location>
        <begin position="20"/>
        <end position="29"/>
    </location>
</feature>